<evidence type="ECO:0000256" key="1">
    <source>
        <dbReference type="ARBA" id="ARBA00023002"/>
    </source>
</evidence>
<dbReference type="Proteomes" id="UP000011960">
    <property type="component" value="Unassembled WGS sequence"/>
</dbReference>
<dbReference type="SUPFAM" id="SSF51905">
    <property type="entry name" value="FAD/NAD(P)-binding domain"/>
    <property type="match status" value="1"/>
</dbReference>
<feature type="domain" description="FAD dependent oxidoreductase" evidence="2">
    <location>
        <begin position="2"/>
        <end position="390"/>
    </location>
</feature>
<sequence length="410" mass="44650">MVIGAGIIGVCSALELQKRGFQVTLVEADRPAAGASEGNCGLLAVGSVVPFSKPGTFKKVPGWLLNKNGPLSIRWNYFPKLIPWFLEFLKASRASRIQEISQGLAALTEHAFDAYEPWLEEAGIKDLLKPHETLIVYETEQEYRDDVANLQIEKDLGFDYEELSKSRLRELEPSLSDQFACGVRLKGWYYFADPKRLVTSLYDLFVRKGGTVVTGTVTSINVENGRATSVNFCGQPPESFDNVVVAAGVWSRKLADKLGDKLPVEALAGYSTTVSDPGIEVKHAITYAAGGFVITPMESGLRIGGTIEMGGVDSKPDFGRAKVIAEKAKRVFNGLKNVSGTEWMGYRSFMPDTLPVIDRASSASNVFYAFGHGQIGITTGAITGRLVAEMVGREQTSIGLAPYSARRFKD</sequence>
<keyword evidence="1" id="KW-0560">Oxidoreductase</keyword>
<protein>
    <submittedName>
        <fullName evidence="3">FAD dependent oxidoreductase</fullName>
    </submittedName>
</protein>
<dbReference type="GO" id="GO:0005737">
    <property type="term" value="C:cytoplasm"/>
    <property type="evidence" value="ECO:0007669"/>
    <property type="project" value="TreeGrafter"/>
</dbReference>
<dbReference type="PANTHER" id="PTHR13847">
    <property type="entry name" value="SARCOSINE DEHYDROGENASE-RELATED"/>
    <property type="match status" value="1"/>
</dbReference>
<dbReference type="SUPFAM" id="SSF54373">
    <property type="entry name" value="FAD-linked reductases, C-terminal domain"/>
    <property type="match status" value="1"/>
</dbReference>
<dbReference type="InterPro" id="IPR036188">
    <property type="entry name" value="FAD/NAD-bd_sf"/>
</dbReference>
<dbReference type="Gene3D" id="3.50.50.60">
    <property type="entry name" value="FAD/NAD(P)-binding domain"/>
    <property type="match status" value="2"/>
</dbReference>
<dbReference type="PANTHER" id="PTHR13847:SF289">
    <property type="entry name" value="GLYCINE OXIDASE"/>
    <property type="match status" value="1"/>
</dbReference>
<reference evidence="3 4" key="1">
    <citation type="journal article" date="2013" name="Genome Announc.">
        <title>Genome Sequence of Hydrothermal Arsenic-Respiring Bacterium Marinobacter santoriniensis NKSG1T.</title>
        <authorList>
            <person name="Handley K.M."/>
            <person name="Upton M."/>
            <person name="Beatson S.A."/>
            <person name="Hery M."/>
            <person name="Lloyd J.R."/>
        </authorList>
    </citation>
    <scope>NUCLEOTIDE SEQUENCE [LARGE SCALE GENOMIC DNA]</scope>
    <source>
        <strain evidence="3 4">NKSG1</strain>
    </source>
</reference>
<dbReference type="InterPro" id="IPR006076">
    <property type="entry name" value="FAD-dep_OxRdtase"/>
</dbReference>
<evidence type="ECO:0000259" key="2">
    <source>
        <dbReference type="Pfam" id="PF01266"/>
    </source>
</evidence>
<dbReference type="eggNOG" id="COG0665">
    <property type="taxonomic scope" value="Bacteria"/>
</dbReference>
<keyword evidence="4" id="KW-1185">Reference proteome</keyword>
<dbReference type="PATRIC" id="fig|1288826.3.peg.534"/>
<dbReference type="AlphaFoldDB" id="M7DH08"/>
<dbReference type="Pfam" id="PF01266">
    <property type="entry name" value="DAO"/>
    <property type="match status" value="1"/>
</dbReference>
<accession>M7DH08</accession>
<dbReference type="GO" id="GO:0016491">
    <property type="term" value="F:oxidoreductase activity"/>
    <property type="evidence" value="ECO:0007669"/>
    <property type="project" value="UniProtKB-KW"/>
</dbReference>
<dbReference type="EMBL" id="APAT01000008">
    <property type="protein sequence ID" value="EMP56947.1"/>
    <property type="molecule type" value="Genomic_DNA"/>
</dbReference>
<evidence type="ECO:0000313" key="3">
    <source>
        <dbReference type="EMBL" id="EMP56947.1"/>
    </source>
</evidence>
<dbReference type="STRING" id="1288826.MSNKSG1_02771"/>
<dbReference type="Gene3D" id="3.30.9.10">
    <property type="entry name" value="D-Amino Acid Oxidase, subunit A, domain 2"/>
    <property type="match status" value="1"/>
</dbReference>
<evidence type="ECO:0000313" key="4">
    <source>
        <dbReference type="Proteomes" id="UP000011960"/>
    </source>
</evidence>
<gene>
    <name evidence="3" type="ORF">MSNKSG1_02771</name>
</gene>
<name>M7DH08_9GAMM</name>
<comment type="caution">
    <text evidence="3">The sequence shown here is derived from an EMBL/GenBank/DDBJ whole genome shotgun (WGS) entry which is preliminary data.</text>
</comment>
<proteinExistence type="predicted"/>
<organism evidence="3 4">
    <name type="scientific">Marinobacter santoriniensis NKSG1</name>
    <dbReference type="NCBI Taxonomy" id="1288826"/>
    <lineage>
        <taxon>Bacteria</taxon>
        <taxon>Pseudomonadati</taxon>
        <taxon>Pseudomonadota</taxon>
        <taxon>Gammaproteobacteria</taxon>
        <taxon>Pseudomonadales</taxon>
        <taxon>Marinobacteraceae</taxon>
        <taxon>Marinobacter</taxon>
    </lineage>
</organism>